<dbReference type="PANTHER" id="PTHR46791:SF5">
    <property type="entry name" value="CLR5 DOMAIN-CONTAINING PROTEIN-RELATED"/>
    <property type="match status" value="1"/>
</dbReference>
<sequence length="212" mass="25088">MLMLAFPKKDMASLFGISKRTLNRRLTEFGISMSSKFSNLTNEELDSETQKIIHEFPNIGYRTVRSHLNVKSFVVQKSCVLDSMKRVDKEEKDLLKPIFRRQYNVRAPLSLWHIDGNHKLIRIERLWRDVWDGCIGLFYKLFCMMEDTGILLPQNDDHLKALHYIYLPRIQQHMDTFRSAYTRRPLRTANSRTPMQLWISGLLIDPRTNLNM</sequence>
<evidence type="ECO:0000259" key="1">
    <source>
        <dbReference type="Pfam" id="PF24764"/>
    </source>
</evidence>
<accession>A0ABY7GCB8</accession>
<dbReference type="EMBL" id="CP111028">
    <property type="protein sequence ID" value="WAR30893.1"/>
    <property type="molecule type" value="Genomic_DNA"/>
</dbReference>
<feature type="domain" description="Integrase core" evidence="1">
    <location>
        <begin position="122"/>
        <end position="204"/>
    </location>
</feature>
<protein>
    <recommendedName>
        <fullName evidence="1">Integrase core domain-containing protein</fullName>
    </recommendedName>
</protein>
<organism evidence="2 3">
    <name type="scientific">Mya arenaria</name>
    <name type="common">Soft-shell clam</name>
    <dbReference type="NCBI Taxonomy" id="6604"/>
    <lineage>
        <taxon>Eukaryota</taxon>
        <taxon>Metazoa</taxon>
        <taxon>Spiralia</taxon>
        <taxon>Lophotrochozoa</taxon>
        <taxon>Mollusca</taxon>
        <taxon>Bivalvia</taxon>
        <taxon>Autobranchia</taxon>
        <taxon>Heteroconchia</taxon>
        <taxon>Euheterodonta</taxon>
        <taxon>Imparidentia</taxon>
        <taxon>Neoheterodontei</taxon>
        <taxon>Myida</taxon>
        <taxon>Myoidea</taxon>
        <taxon>Myidae</taxon>
        <taxon>Mya</taxon>
    </lineage>
</organism>
<evidence type="ECO:0000313" key="3">
    <source>
        <dbReference type="Proteomes" id="UP001164746"/>
    </source>
</evidence>
<dbReference type="Pfam" id="PF24764">
    <property type="entry name" value="rva_4"/>
    <property type="match status" value="1"/>
</dbReference>
<reference evidence="2" key="1">
    <citation type="submission" date="2022-11" db="EMBL/GenBank/DDBJ databases">
        <title>Centuries of genome instability and evolution in soft-shell clam transmissible cancer (bioRxiv).</title>
        <authorList>
            <person name="Hart S.F.M."/>
            <person name="Yonemitsu M.A."/>
            <person name="Giersch R.M."/>
            <person name="Beal B.F."/>
            <person name="Arriagada G."/>
            <person name="Davis B.W."/>
            <person name="Ostrander E.A."/>
            <person name="Goff S.P."/>
            <person name="Metzger M.J."/>
        </authorList>
    </citation>
    <scope>NUCLEOTIDE SEQUENCE</scope>
    <source>
        <strain evidence="2">MELC-2E11</strain>
        <tissue evidence="2">Siphon/mantle</tissue>
    </source>
</reference>
<proteinExistence type="predicted"/>
<feature type="non-terminal residue" evidence="2">
    <location>
        <position position="212"/>
    </location>
</feature>
<dbReference type="Proteomes" id="UP001164746">
    <property type="component" value="Chromosome 17"/>
</dbReference>
<dbReference type="InterPro" id="IPR058913">
    <property type="entry name" value="Integrase_dom_put"/>
</dbReference>
<keyword evidence="3" id="KW-1185">Reference proteome</keyword>
<gene>
    <name evidence="2" type="ORF">MAR_033435</name>
</gene>
<evidence type="ECO:0000313" key="2">
    <source>
        <dbReference type="EMBL" id="WAR30893.1"/>
    </source>
</evidence>
<dbReference type="PANTHER" id="PTHR46791">
    <property type="entry name" value="EXPRESSED PROTEIN"/>
    <property type="match status" value="1"/>
</dbReference>
<name>A0ABY7GCB8_MYAAR</name>